<gene>
    <name evidence="1" type="ORF">NPIL_655391</name>
</gene>
<dbReference type="EMBL" id="BMAW01041543">
    <property type="protein sequence ID" value="GFS29113.1"/>
    <property type="molecule type" value="Genomic_DNA"/>
</dbReference>
<reference evidence="1" key="1">
    <citation type="submission" date="2020-08" db="EMBL/GenBank/DDBJ databases">
        <title>Multicomponent nature underlies the extraordinary mechanical properties of spider dragline silk.</title>
        <authorList>
            <person name="Kono N."/>
            <person name="Nakamura H."/>
            <person name="Mori M."/>
            <person name="Yoshida Y."/>
            <person name="Ohtoshi R."/>
            <person name="Malay A.D."/>
            <person name="Moran D.A.P."/>
            <person name="Tomita M."/>
            <person name="Numata K."/>
            <person name="Arakawa K."/>
        </authorList>
    </citation>
    <scope>NUCLEOTIDE SEQUENCE</scope>
</reference>
<sequence>MLDSSEINEISLEKNYRVADPQEQFSTCLVDLALNSWSLVAAPPDPNDFYVMTSDHFVIGSELKSIPEPDYTTEKFPIRKR</sequence>
<dbReference type="AlphaFoldDB" id="A0A8X6I3B8"/>
<comment type="caution">
    <text evidence="1">The sequence shown here is derived from an EMBL/GenBank/DDBJ whole genome shotgun (WGS) entry which is preliminary data.</text>
</comment>
<proteinExistence type="predicted"/>
<protein>
    <submittedName>
        <fullName evidence="1">Uncharacterized protein</fullName>
    </submittedName>
</protein>
<dbReference type="Proteomes" id="UP000887013">
    <property type="component" value="Unassembled WGS sequence"/>
</dbReference>
<accession>A0A8X6I3B8</accession>
<evidence type="ECO:0000313" key="2">
    <source>
        <dbReference type="Proteomes" id="UP000887013"/>
    </source>
</evidence>
<organism evidence="1 2">
    <name type="scientific">Nephila pilipes</name>
    <name type="common">Giant wood spider</name>
    <name type="synonym">Nephila maculata</name>
    <dbReference type="NCBI Taxonomy" id="299642"/>
    <lineage>
        <taxon>Eukaryota</taxon>
        <taxon>Metazoa</taxon>
        <taxon>Ecdysozoa</taxon>
        <taxon>Arthropoda</taxon>
        <taxon>Chelicerata</taxon>
        <taxon>Arachnida</taxon>
        <taxon>Araneae</taxon>
        <taxon>Araneomorphae</taxon>
        <taxon>Entelegynae</taxon>
        <taxon>Araneoidea</taxon>
        <taxon>Nephilidae</taxon>
        <taxon>Nephila</taxon>
    </lineage>
</organism>
<dbReference type="OrthoDB" id="6431953at2759"/>
<evidence type="ECO:0000313" key="1">
    <source>
        <dbReference type="EMBL" id="GFS29113.1"/>
    </source>
</evidence>
<name>A0A8X6I3B8_NEPPI</name>
<keyword evidence="2" id="KW-1185">Reference proteome</keyword>